<proteinExistence type="predicted"/>
<evidence type="ECO:0000313" key="2">
    <source>
        <dbReference type="EMBL" id="EWY40287.1"/>
    </source>
</evidence>
<dbReference type="Gene3D" id="3.60.21.10">
    <property type="match status" value="1"/>
</dbReference>
<dbReference type="InterPro" id="IPR029052">
    <property type="entry name" value="Metallo-depent_PP-like"/>
</dbReference>
<feature type="domain" description="Calcineurin-like phosphoesterase" evidence="1">
    <location>
        <begin position="6"/>
        <end position="201"/>
    </location>
</feature>
<evidence type="ECO:0000259" key="1">
    <source>
        <dbReference type="Pfam" id="PF00149"/>
    </source>
</evidence>
<organism evidence="2 3">
    <name type="scientific">Skermanella stibiiresistens SB22</name>
    <dbReference type="NCBI Taxonomy" id="1385369"/>
    <lineage>
        <taxon>Bacteria</taxon>
        <taxon>Pseudomonadati</taxon>
        <taxon>Pseudomonadota</taxon>
        <taxon>Alphaproteobacteria</taxon>
        <taxon>Rhodospirillales</taxon>
        <taxon>Azospirillaceae</taxon>
        <taxon>Skermanella</taxon>
    </lineage>
</organism>
<dbReference type="Proteomes" id="UP000019486">
    <property type="component" value="Unassembled WGS sequence"/>
</dbReference>
<dbReference type="InterPro" id="IPR004843">
    <property type="entry name" value="Calcineurin-like_PHP"/>
</dbReference>
<sequence>MGRTVTILFCGDPHGSYSQIIRAVAAKRPAAVVIVGDHDLEQPLDEVLAPVLDAGVRVWWIPGNHDGDRVHWYCNLFDSGLGDANLHGRVAEVAPGLRIAGLGGVFRGRIWHPSEGDGAPRFPDRESYLDALPPGHRWRGGLPLAQRVSIWWEDYQKLRAERADVLVCHEAPSSHRHGFGVLDDLARSMGARLIVHGHHHIGYQAMLPAGLRVIGIGRAGLWRLAVPPVLAPGREVVAPDRVAPN</sequence>
<dbReference type="SUPFAM" id="SSF56300">
    <property type="entry name" value="Metallo-dependent phosphatases"/>
    <property type="match status" value="1"/>
</dbReference>
<dbReference type="PATRIC" id="fig|1385369.3.peg.2673"/>
<protein>
    <submittedName>
        <fullName evidence="2">Metallophosphoesterase</fullName>
    </submittedName>
</protein>
<comment type="caution">
    <text evidence="2">The sequence shown here is derived from an EMBL/GenBank/DDBJ whole genome shotgun (WGS) entry which is preliminary data.</text>
</comment>
<evidence type="ECO:0000313" key="3">
    <source>
        <dbReference type="Proteomes" id="UP000019486"/>
    </source>
</evidence>
<keyword evidence="3" id="KW-1185">Reference proteome</keyword>
<dbReference type="AlphaFoldDB" id="W9H6G2"/>
<dbReference type="GO" id="GO:0016787">
    <property type="term" value="F:hydrolase activity"/>
    <property type="evidence" value="ECO:0007669"/>
    <property type="project" value="InterPro"/>
</dbReference>
<name>W9H6G2_9PROT</name>
<dbReference type="EMBL" id="AVFL01000008">
    <property type="protein sequence ID" value="EWY40287.1"/>
    <property type="molecule type" value="Genomic_DNA"/>
</dbReference>
<reference evidence="2 3" key="1">
    <citation type="submission" date="2013-08" db="EMBL/GenBank/DDBJ databases">
        <title>The genome sequence of Skermanella stibiiresistens.</title>
        <authorList>
            <person name="Zhu W."/>
            <person name="Wang G."/>
        </authorList>
    </citation>
    <scope>NUCLEOTIDE SEQUENCE [LARGE SCALE GENOMIC DNA]</scope>
    <source>
        <strain evidence="2 3">SB22</strain>
    </source>
</reference>
<dbReference type="Pfam" id="PF00149">
    <property type="entry name" value="Metallophos"/>
    <property type="match status" value="1"/>
</dbReference>
<gene>
    <name evidence="2" type="ORF">N825_36850</name>
</gene>
<accession>W9H6G2</accession>
<dbReference type="STRING" id="1385369.N825_36850"/>